<dbReference type="Gene3D" id="3.30.310.20">
    <property type="entry name" value="DNA-3-methyladenine glycosylase AlkA, N-terminal domain"/>
    <property type="match status" value="1"/>
</dbReference>
<dbReference type="InterPro" id="IPR003265">
    <property type="entry name" value="HhH-GPD_domain"/>
</dbReference>
<evidence type="ECO:0000256" key="3">
    <source>
        <dbReference type="ARBA" id="ARBA00022763"/>
    </source>
</evidence>
<dbReference type="PANTHER" id="PTHR43003">
    <property type="entry name" value="DNA-3-METHYLADENINE GLYCOSYLASE"/>
    <property type="match status" value="1"/>
</dbReference>
<evidence type="ECO:0000259" key="6">
    <source>
        <dbReference type="SMART" id="SM01009"/>
    </source>
</evidence>
<keyword evidence="3" id="KW-0227">DNA damage</keyword>
<dbReference type="SMART" id="SM00478">
    <property type="entry name" value="ENDO3c"/>
    <property type="match status" value="1"/>
</dbReference>
<dbReference type="PANTHER" id="PTHR43003:SF13">
    <property type="entry name" value="DNA-3-METHYLADENINE GLYCOSYLASE 2"/>
    <property type="match status" value="1"/>
</dbReference>
<dbReference type="SUPFAM" id="SSF48150">
    <property type="entry name" value="DNA-glycosylase"/>
    <property type="match status" value="1"/>
</dbReference>
<evidence type="ECO:0000313" key="8">
    <source>
        <dbReference type="Proteomes" id="UP000634667"/>
    </source>
</evidence>
<keyword evidence="4" id="KW-0234">DNA repair</keyword>
<dbReference type="SMART" id="SM01009">
    <property type="entry name" value="AlkA_N"/>
    <property type="match status" value="1"/>
</dbReference>
<protein>
    <recommendedName>
        <fullName evidence="2">DNA-3-methyladenine glycosylase II</fullName>
        <ecNumber evidence="2">3.2.2.21</ecNumber>
    </recommendedName>
</protein>
<evidence type="ECO:0000313" key="7">
    <source>
        <dbReference type="EMBL" id="GGW66367.1"/>
    </source>
</evidence>
<feature type="domain" description="HhH-GPD" evidence="5">
    <location>
        <begin position="142"/>
        <end position="284"/>
    </location>
</feature>
<evidence type="ECO:0000256" key="4">
    <source>
        <dbReference type="ARBA" id="ARBA00023204"/>
    </source>
</evidence>
<evidence type="ECO:0000256" key="1">
    <source>
        <dbReference type="ARBA" id="ARBA00000086"/>
    </source>
</evidence>
<dbReference type="InterPro" id="IPR010316">
    <property type="entry name" value="AlkA_N"/>
</dbReference>
<dbReference type="EC" id="3.2.2.21" evidence="2"/>
<gene>
    <name evidence="7" type="ORF">GCM10008111_22920</name>
</gene>
<comment type="catalytic activity">
    <reaction evidence="1">
        <text>Hydrolysis of alkylated DNA, releasing 3-methyladenine, 3-methylguanine, 7-methylguanine and 7-methyladenine.</text>
        <dbReference type="EC" id="3.2.2.21"/>
    </reaction>
</comment>
<dbReference type="Gene3D" id="1.10.340.30">
    <property type="entry name" value="Hypothetical protein, domain 2"/>
    <property type="match status" value="1"/>
</dbReference>
<dbReference type="InterPro" id="IPR037046">
    <property type="entry name" value="AlkA_N_sf"/>
</dbReference>
<organism evidence="7 8">
    <name type="scientific">Alishewanella tabrizica</name>
    <dbReference type="NCBI Taxonomy" id="671278"/>
    <lineage>
        <taxon>Bacteria</taxon>
        <taxon>Pseudomonadati</taxon>
        <taxon>Pseudomonadota</taxon>
        <taxon>Gammaproteobacteria</taxon>
        <taxon>Alteromonadales</taxon>
        <taxon>Alteromonadaceae</taxon>
        <taxon>Alishewanella</taxon>
    </lineage>
</organism>
<dbReference type="SUPFAM" id="SSF55945">
    <property type="entry name" value="TATA-box binding protein-like"/>
    <property type="match status" value="1"/>
</dbReference>
<name>A0ABQ2WP07_9ALTE</name>
<dbReference type="Proteomes" id="UP000634667">
    <property type="component" value="Unassembled WGS sequence"/>
</dbReference>
<keyword evidence="8" id="KW-1185">Reference proteome</keyword>
<accession>A0ABQ2WP07</accession>
<dbReference type="RefSeq" id="WP_189483364.1">
    <property type="nucleotide sequence ID" value="NZ_BMYR01000009.1"/>
</dbReference>
<dbReference type="Pfam" id="PF06029">
    <property type="entry name" value="AlkA_N"/>
    <property type="match status" value="1"/>
</dbReference>
<sequence length="300" mass="33995">MPDPLLTPGLNVSSTLELYLSYRPPYAWQPLRDFLRQRQIAELEWSGDDYYGRTFRYQQAVGAFTLYHQPQQYRFRLELQLDKLAMLQPVLQNIRRIFDLDVDITQVEQDLAPQLAQLSSTVTGLRLPGLWDPFEAGVRAILGQQVTVSAAHQLVQQLVQQLGDQVAGQRLFPTPQAIADSELTFLKMPQARRDTLRGFSRYMQNSEQADDIDAWQKLKGIGPWTCHYARMRGLSDPDIWLAGDAGVKNALKQGAISFSAEAGRPWRSYLTLQLWQLLAATAKPTTPKISAAQSNVLENH</sequence>
<dbReference type="EMBL" id="BMYR01000009">
    <property type="protein sequence ID" value="GGW66367.1"/>
    <property type="molecule type" value="Genomic_DNA"/>
</dbReference>
<evidence type="ECO:0000256" key="2">
    <source>
        <dbReference type="ARBA" id="ARBA00012000"/>
    </source>
</evidence>
<feature type="domain" description="DNA-3-methyladenine glycosylase AlkA N-terminal" evidence="6">
    <location>
        <begin position="15"/>
        <end position="132"/>
    </location>
</feature>
<dbReference type="InterPro" id="IPR051912">
    <property type="entry name" value="Alkylbase_DNA_Glycosylase/TA"/>
</dbReference>
<dbReference type="InterPro" id="IPR023170">
    <property type="entry name" value="HhH_base_excis_C"/>
</dbReference>
<dbReference type="InterPro" id="IPR011257">
    <property type="entry name" value="DNA_glycosylase"/>
</dbReference>
<reference evidence="8" key="1">
    <citation type="journal article" date="2019" name="Int. J. Syst. Evol. Microbiol.">
        <title>The Global Catalogue of Microorganisms (GCM) 10K type strain sequencing project: providing services to taxonomists for standard genome sequencing and annotation.</title>
        <authorList>
            <consortium name="The Broad Institute Genomics Platform"/>
            <consortium name="The Broad Institute Genome Sequencing Center for Infectious Disease"/>
            <person name="Wu L."/>
            <person name="Ma J."/>
        </authorList>
    </citation>
    <scope>NUCLEOTIDE SEQUENCE [LARGE SCALE GENOMIC DNA]</scope>
    <source>
        <strain evidence="8">KCTC 23723</strain>
    </source>
</reference>
<evidence type="ECO:0000259" key="5">
    <source>
        <dbReference type="SMART" id="SM00478"/>
    </source>
</evidence>
<dbReference type="Gene3D" id="1.10.1670.10">
    <property type="entry name" value="Helix-hairpin-Helix base-excision DNA repair enzymes (C-terminal)"/>
    <property type="match status" value="1"/>
</dbReference>
<proteinExistence type="predicted"/>
<comment type="caution">
    <text evidence="7">The sequence shown here is derived from an EMBL/GenBank/DDBJ whole genome shotgun (WGS) entry which is preliminary data.</text>
</comment>